<evidence type="ECO:0000259" key="8">
    <source>
        <dbReference type="Pfam" id="PF02770"/>
    </source>
</evidence>
<comment type="similarity">
    <text evidence="2 6">Belongs to the acyl-CoA dehydrogenase family.</text>
</comment>
<dbReference type="EMBL" id="BAABJZ010000024">
    <property type="protein sequence ID" value="GAA4883514.1"/>
    <property type="molecule type" value="Genomic_DNA"/>
</dbReference>
<dbReference type="Proteomes" id="UP001499988">
    <property type="component" value="Unassembled WGS sequence"/>
</dbReference>
<gene>
    <name evidence="10" type="ORF">GCM10023333_17200</name>
</gene>
<protein>
    <submittedName>
        <fullName evidence="10">Acyl-CoA dehydrogenase family protein</fullName>
    </submittedName>
</protein>
<evidence type="ECO:0000256" key="2">
    <source>
        <dbReference type="ARBA" id="ARBA00009347"/>
    </source>
</evidence>
<name>A0ABP9EP87_9GAMM</name>
<reference evidence="11" key="1">
    <citation type="journal article" date="2019" name="Int. J. Syst. Evol. Microbiol.">
        <title>The Global Catalogue of Microorganisms (GCM) 10K type strain sequencing project: providing services to taxonomists for standard genome sequencing and annotation.</title>
        <authorList>
            <consortium name="The Broad Institute Genomics Platform"/>
            <consortium name="The Broad Institute Genome Sequencing Center for Infectious Disease"/>
            <person name="Wu L."/>
            <person name="Ma J."/>
        </authorList>
    </citation>
    <scope>NUCLEOTIDE SEQUENCE [LARGE SCALE GENOMIC DNA]</scope>
    <source>
        <strain evidence="11">JCM 18401</strain>
    </source>
</reference>
<evidence type="ECO:0000256" key="6">
    <source>
        <dbReference type="RuleBase" id="RU362125"/>
    </source>
</evidence>
<dbReference type="InterPro" id="IPR052161">
    <property type="entry name" value="Mycobact_Acyl-CoA_DH"/>
</dbReference>
<dbReference type="InterPro" id="IPR013786">
    <property type="entry name" value="AcylCoA_DH/ox_N"/>
</dbReference>
<comment type="caution">
    <text evidence="10">The sequence shown here is derived from an EMBL/GenBank/DDBJ whole genome shotgun (WGS) entry which is preliminary data.</text>
</comment>
<dbReference type="PANTHER" id="PTHR43292">
    <property type="entry name" value="ACYL-COA DEHYDROGENASE"/>
    <property type="match status" value="1"/>
</dbReference>
<dbReference type="InterPro" id="IPR009100">
    <property type="entry name" value="AcylCoA_DH/oxidase_NM_dom_sf"/>
</dbReference>
<dbReference type="RefSeq" id="WP_345334949.1">
    <property type="nucleotide sequence ID" value="NZ_BAABJZ010000024.1"/>
</dbReference>
<evidence type="ECO:0000256" key="5">
    <source>
        <dbReference type="ARBA" id="ARBA00023002"/>
    </source>
</evidence>
<keyword evidence="11" id="KW-1185">Reference proteome</keyword>
<keyword evidence="5 6" id="KW-0560">Oxidoreductase</keyword>
<dbReference type="InterPro" id="IPR037069">
    <property type="entry name" value="AcylCoA_DH/ox_N_sf"/>
</dbReference>
<dbReference type="Pfam" id="PF02770">
    <property type="entry name" value="Acyl-CoA_dh_M"/>
    <property type="match status" value="1"/>
</dbReference>
<dbReference type="InterPro" id="IPR036250">
    <property type="entry name" value="AcylCo_DH-like_C"/>
</dbReference>
<sequence length="397" mass="44285">MSDLNAFRQEIRTWLEQNCPESMRTPATPEDQVWGGRNIQFPCEDAKLWFDRCVEKGYCVPDWPLEYGGAGFDRKQTAIFKKEMARLGCRPPQVNLGIWMAGPAILEFGTEEQKREHLPKIARGEIRWCQGYSEPGAGSDLANVQTKAESDGDDYIVNGTKIWTSYADHSDWIYCLTRTDKDAKKQEGISFLLFDMASAGVEAKPIELITGETHFCQTFFDNVRVPKANRLGEENKGWTVAKRVLEFERNMMADLEATIAADPIVLSQLAKQHLGEDPQGRIADPILRQAIARNEINKRALDLAMPRMGAEFAEGVGDPSLGMILKYAGTEEEKLKYELALKITGAQGLGWAGEGFSEADIKLTRDWLGVKTHSIAGGTSEVQLNIIAKRVLGLPDQ</sequence>
<comment type="cofactor">
    <cofactor evidence="1 6">
        <name>FAD</name>
        <dbReference type="ChEBI" id="CHEBI:57692"/>
    </cofactor>
</comment>
<dbReference type="Gene3D" id="1.20.140.10">
    <property type="entry name" value="Butyryl-CoA Dehydrogenase, subunit A, domain 3"/>
    <property type="match status" value="1"/>
</dbReference>
<keyword evidence="4 6" id="KW-0274">FAD</keyword>
<evidence type="ECO:0000256" key="3">
    <source>
        <dbReference type="ARBA" id="ARBA00022630"/>
    </source>
</evidence>
<evidence type="ECO:0000256" key="4">
    <source>
        <dbReference type="ARBA" id="ARBA00022827"/>
    </source>
</evidence>
<dbReference type="PANTHER" id="PTHR43292:SF3">
    <property type="entry name" value="ACYL-COA DEHYDROGENASE FADE29"/>
    <property type="match status" value="1"/>
</dbReference>
<evidence type="ECO:0000259" key="9">
    <source>
        <dbReference type="Pfam" id="PF02771"/>
    </source>
</evidence>
<dbReference type="Pfam" id="PF02771">
    <property type="entry name" value="Acyl-CoA_dh_N"/>
    <property type="match status" value="1"/>
</dbReference>
<proteinExistence type="inferred from homology"/>
<dbReference type="InterPro" id="IPR046373">
    <property type="entry name" value="Acyl-CoA_Oxase/DH_mid-dom_sf"/>
</dbReference>
<dbReference type="Gene3D" id="1.10.540.10">
    <property type="entry name" value="Acyl-CoA dehydrogenase/oxidase, N-terminal domain"/>
    <property type="match status" value="1"/>
</dbReference>
<evidence type="ECO:0000313" key="10">
    <source>
        <dbReference type="EMBL" id="GAA4883514.1"/>
    </source>
</evidence>
<evidence type="ECO:0000256" key="1">
    <source>
        <dbReference type="ARBA" id="ARBA00001974"/>
    </source>
</evidence>
<keyword evidence="3 6" id="KW-0285">Flavoprotein</keyword>
<feature type="domain" description="Acyl-CoA oxidase/dehydrogenase middle" evidence="8">
    <location>
        <begin position="129"/>
        <end position="223"/>
    </location>
</feature>
<feature type="domain" description="Acyl-CoA dehydrogenase/oxidase C-terminal" evidence="7">
    <location>
        <begin position="235"/>
        <end position="392"/>
    </location>
</feature>
<dbReference type="InterPro" id="IPR009075">
    <property type="entry name" value="AcylCo_DH/oxidase_C"/>
</dbReference>
<dbReference type="SUPFAM" id="SSF56645">
    <property type="entry name" value="Acyl-CoA dehydrogenase NM domain-like"/>
    <property type="match status" value="1"/>
</dbReference>
<organism evidence="10 11">
    <name type="scientific">Ferrimonas pelagia</name>
    <dbReference type="NCBI Taxonomy" id="1177826"/>
    <lineage>
        <taxon>Bacteria</taxon>
        <taxon>Pseudomonadati</taxon>
        <taxon>Pseudomonadota</taxon>
        <taxon>Gammaproteobacteria</taxon>
        <taxon>Alteromonadales</taxon>
        <taxon>Ferrimonadaceae</taxon>
        <taxon>Ferrimonas</taxon>
    </lineage>
</organism>
<dbReference type="Pfam" id="PF00441">
    <property type="entry name" value="Acyl-CoA_dh_1"/>
    <property type="match status" value="1"/>
</dbReference>
<dbReference type="InterPro" id="IPR006091">
    <property type="entry name" value="Acyl-CoA_Oxase/DH_mid-dom"/>
</dbReference>
<dbReference type="SUPFAM" id="SSF47203">
    <property type="entry name" value="Acyl-CoA dehydrogenase C-terminal domain-like"/>
    <property type="match status" value="1"/>
</dbReference>
<evidence type="ECO:0000259" key="7">
    <source>
        <dbReference type="Pfam" id="PF00441"/>
    </source>
</evidence>
<feature type="domain" description="Acyl-CoA dehydrogenase/oxidase N-terminal" evidence="9">
    <location>
        <begin position="6"/>
        <end position="125"/>
    </location>
</feature>
<evidence type="ECO:0000313" key="11">
    <source>
        <dbReference type="Proteomes" id="UP001499988"/>
    </source>
</evidence>
<accession>A0ABP9EP87</accession>
<dbReference type="Gene3D" id="2.40.110.10">
    <property type="entry name" value="Butyryl-CoA Dehydrogenase, subunit A, domain 2"/>
    <property type="match status" value="1"/>
</dbReference>